<protein>
    <submittedName>
        <fullName evidence="1">Uncharacterized protein</fullName>
    </submittedName>
</protein>
<dbReference type="OrthoDB" id="3125141at2759"/>
<dbReference type="AlphaFoldDB" id="A0A0D7B9Y9"/>
<dbReference type="Proteomes" id="UP000054007">
    <property type="component" value="Unassembled WGS sequence"/>
</dbReference>
<name>A0A0D7B9Y9_9AGAR</name>
<proteinExistence type="predicted"/>
<organism evidence="1 2">
    <name type="scientific">Cylindrobasidium torrendii FP15055 ss-10</name>
    <dbReference type="NCBI Taxonomy" id="1314674"/>
    <lineage>
        <taxon>Eukaryota</taxon>
        <taxon>Fungi</taxon>
        <taxon>Dikarya</taxon>
        <taxon>Basidiomycota</taxon>
        <taxon>Agaricomycotina</taxon>
        <taxon>Agaricomycetes</taxon>
        <taxon>Agaricomycetidae</taxon>
        <taxon>Agaricales</taxon>
        <taxon>Marasmiineae</taxon>
        <taxon>Physalacriaceae</taxon>
        <taxon>Cylindrobasidium</taxon>
    </lineage>
</organism>
<gene>
    <name evidence="1" type="ORF">CYLTODRAFT_490753</name>
</gene>
<evidence type="ECO:0000313" key="1">
    <source>
        <dbReference type="EMBL" id="KIY67327.1"/>
    </source>
</evidence>
<reference evidence="1 2" key="1">
    <citation type="journal article" date="2015" name="Fungal Genet. Biol.">
        <title>Evolution of novel wood decay mechanisms in Agaricales revealed by the genome sequences of Fistulina hepatica and Cylindrobasidium torrendii.</title>
        <authorList>
            <person name="Floudas D."/>
            <person name="Held B.W."/>
            <person name="Riley R."/>
            <person name="Nagy L.G."/>
            <person name="Koehler G."/>
            <person name="Ransdell A.S."/>
            <person name="Younus H."/>
            <person name="Chow J."/>
            <person name="Chiniquy J."/>
            <person name="Lipzen A."/>
            <person name="Tritt A."/>
            <person name="Sun H."/>
            <person name="Haridas S."/>
            <person name="LaButti K."/>
            <person name="Ohm R.A."/>
            <person name="Kues U."/>
            <person name="Blanchette R.A."/>
            <person name="Grigoriev I.V."/>
            <person name="Minto R.E."/>
            <person name="Hibbett D.S."/>
        </authorList>
    </citation>
    <scope>NUCLEOTIDE SEQUENCE [LARGE SCALE GENOMIC DNA]</scope>
    <source>
        <strain evidence="1 2">FP15055 ss-10</strain>
    </source>
</reference>
<evidence type="ECO:0000313" key="2">
    <source>
        <dbReference type="Proteomes" id="UP000054007"/>
    </source>
</evidence>
<keyword evidence="2" id="KW-1185">Reference proteome</keyword>
<dbReference type="EMBL" id="KN880529">
    <property type="protein sequence ID" value="KIY67327.1"/>
    <property type="molecule type" value="Genomic_DNA"/>
</dbReference>
<sequence length="325" mass="36670">MAILWEFLNPKDAQRLPWEARARTVVQEMNGSARDIQFPPTWLATEEEISDLSSSEPASVPSAIDLVMKTATSQDAFLGRGSTMDKEPPFPLPILSINDLPDDHPHSQRRCANLVFTSGYLSSEMRASETLVPILRGLLYVPGCCTSEEPDTSCKYRTTETIFTSRMIVDGLPEQMWPVVTVALPRSWSDITFADDEKEAAEALANTFQPTLEFLLSLHRVIPESDPKRLPDWILLCGFYYTSQGIHVRSHRPEWDSDAGVWKFQSVGGGETTSELLHSCESFQMTRLIWALLMVQRCMYEVKQGISKWLSDYGEVFRAHSLISS</sequence>
<dbReference type="STRING" id="1314674.A0A0D7B9Y9"/>
<accession>A0A0D7B9Y9</accession>